<keyword evidence="5 8" id="KW-0378">Hydrolase</keyword>
<evidence type="ECO:0000256" key="3">
    <source>
        <dbReference type="ARBA" id="ARBA00005582"/>
    </source>
</evidence>
<dbReference type="GO" id="GO:0046872">
    <property type="term" value="F:metal ion binding"/>
    <property type="evidence" value="ECO:0007669"/>
    <property type="project" value="UniProtKB-KW"/>
</dbReference>
<sequence>MTRRASGTDEGSKGIFDTAFFLCLLDTVPDAMHDDKETVHLQWSPPDESTKSHLESKVKLAPPQIYEICRFLNFKDIEELNEFCLTRNNKRVTRNFPVPAVCDDGIFILYPGDDLYPDDPNIYGAKGPLIIPETLREIHQKYPHHNRYVLKDKESHRDFIYDAKFLCNVTQGDGHVIPITDLSFIGMPRARF</sequence>
<dbReference type="GO" id="GO:0016818">
    <property type="term" value="F:hydrolase activity, acting on acid anhydrides, in phosphorus-containing anhydrides"/>
    <property type="evidence" value="ECO:0007669"/>
    <property type="project" value="InterPro"/>
</dbReference>
<dbReference type="PANTHER" id="PTHR12318:SF0">
    <property type="entry name" value="ACYL-COENZYME A DIPHOSPHATASE NUDT19"/>
    <property type="match status" value="1"/>
</dbReference>
<proteinExistence type="inferred from homology"/>
<comment type="caution">
    <text evidence="8">The sequence shown here is derived from an EMBL/GenBank/DDBJ whole genome shotgun (WGS) entry which is preliminary data.</text>
</comment>
<dbReference type="Gene3D" id="3.90.79.10">
    <property type="entry name" value="Nucleoside Triphosphate Pyrophosphohydrolase"/>
    <property type="match status" value="1"/>
</dbReference>
<dbReference type="OrthoDB" id="1695362at2759"/>
<comment type="similarity">
    <text evidence="3">Belongs to the Nudix hydrolase family.</text>
</comment>
<accession>A0A8B6E0L2</accession>
<evidence type="ECO:0000256" key="7">
    <source>
        <dbReference type="ARBA" id="ARBA00023211"/>
    </source>
</evidence>
<dbReference type="InterPro" id="IPR039121">
    <property type="entry name" value="NUDT19"/>
</dbReference>
<evidence type="ECO:0000256" key="1">
    <source>
        <dbReference type="ARBA" id="ARBA00001936"/>
    </source>
</evidence>
<evidence type="ECO:0000313" key="8">
    <source>
        <dbReference type="EMBL" id="VDI26474.1"/>
    </source>
</evidence>
<dbReference type="EC" id="3.6.1.-" evidence="8"/>
<protein>
    <submittedName>
        <fullName evidence="8">Nucleoside diphosphate-linked moiety X motif 19, mitochondrial</fullName>
        <ecNumber evidence="8">3.6.1.-</ecNumber>
    </submittedName>
</protein>
<gene>
    <name evidence="8" type="ORF">MGAL_10B025447</name>
</gene>
<dbReference type="AlphaFoldDB" id="A0A8B6E0L2"/>
<keyword evidence="9" id="KW-1185">Reference proteome</keyword>
<evidence type="ECO:0000256" key="2">
    <source>
        <dbReference type="ARBA" id="ARBA00001946"/>
    </source>
</evidence>
<keyword evidence="6" id="KW-0460">Magnesium</keyword>
<dbReference type="EMBL" id="UYJE01004256">
    <property type="protein sequence ID" value="VDI26474.1"/>
    <property type="molecule type" value="Genomic_DNA"/>
</dbReference>
<evidence type="ECO:0000256" key="4">
    <source>
        <dbReference type="ARBA" id="ARBA00022723"/>
    </source>
</evidence>
<keyword evidence="4" id="KW-0479">Metal-binding</keyword>
<comment type="cofactor">
    <cofactor evidence="2">
        <name>Mg(2+)</name>
        <dbReference type="ChEBI" id="CHEBI:18420"/>
    </cofactor>
</comment>
<evidence type="ECO:0000256" key="5">
    <source>
        <dbReference type="ARBA" id="ARBA00022801"/>
    </source>
</evidence>
<dbReference type="PANTHER" id="PTHR12318">
    <property type="entry name" value="TESTOSTERONE-REGULATED PROTEIN RP2"/>
    <property type="match status" value="1"/>
</dbReference>
<dbReference type="Proteomes" id="UP000596742">
    <property type="component" value="Unassembled WGS sequence"/>
</dbReference>
<reference evidence="8" key="1">
    <citation type="submission" date="2018-11" db="EMBL/GenBank/DDBJ databases">
        <authorList>
            <person name="Alioto T."/>
            <person name="Alioto T."/>
        </authorList>
    </citation>
    <scope>NUCLEOTIDE SEQUENCE</scope>
</reference>
<name>A0A8B6E0L2_MYTGA</name>
<comment type="cofactor">
    <cofactor evidence="1">
        <name>Mn(2+)</name>
        <dbReference type="ChEBI" id="CHEBI:29035"/>
    </cofactor>
</comment>
<dbReference type="GO" id="GO:0005739">
    <property type="term" value="C:mitochondrion"/>
    <property type="evidence" value="ECO:0007669"/>
    <property type="project" value="TreeGrafter"/>
</dbReference>
<evidence type="ECO:0000313" key="9">
    <source>
        <dbReference type="Proteomes" id="UP000596742"/>
    </source>
</evidence>
<keyword evidence="7" id="KW-0464">Manganese</keyword>
<evidence type="ECO:0000256" key="6">
    <source>
        <dbReference type="ARBA" id="ARBA00022842"/>
    </source>
</evidence>
<organism evidence="8 9">
    <name type="scientific">Mytilus galloprovincialis</name>
    <name type="common">Mediterranean mussel</name>
    <dbReference type="NCBI Taxonomy" id="29158"/>
    <lineage>
        <taxon>Eukaryota</taxon>
        <taxon>Metazoa</taxon>
        <taxon>Spiralia</taxon>
        <taxon>Lophotrochozoa</taxon>
        <taxon>Mollusca</taxon>
        <taxon>Bivalvia</taxon>
        <taxon>Autobranchia</taxon>
        <taxon>Pteriomorphia</taxon>
        <taxon>Mytilida</taxon>
        <taxon>Mytiloidea</taxon>
        <taxon>Mytilidae</taxon>
        <taxon>Mytilinae</taxon>
        <taxon>Mytilus</taxon>
    </lineage>
</organism>